<reference evidence="1 2" key="1">
    <citation type="submission" date="2019-01" db="EMBL/GenBank/DDBJ databases">
        <authorList>
            <person name="Chen W.-M."/>
        </authorList>
    </citation>
    <scope>NUCLEOTIDE SEQUENCE [LARGE SCALE GENOMIC DNA]</scope>
    <source>
        <strain evidence="1 2">CCP-18</strain>
    </source>
</reference>
<comment type="caution">
    <text evidence="1">The sequence shown here is derived from an EMBL/GenBank/DDBJ whole genome shotgun (WGS) entry which is preliminary data.</text>
</comment>
<dbReference type="Proteomes" id="UP000288587">
    <property type="component" value="Unassembled WGS sequence"/>
</dbReference>
<protein>
    <recommendedName>
        <fullName evidence="3">PD-(D/E)XK nuclease family protein</fullName>
    </recommendedName>
</protein>
<organism evidence="1 2">
    <name type="scientific">Inhella crocodyli</name>
    <dbReference type="NCBI Taxonomy" id="2499851"/>
    <lineage>
        <taxon>Bacteria</taxon>
        <taxon>Pseudomonadati</taxon>
        <taxon>Pseudomonadota</taxon>
        <taxon>Betaproteobacteria</taxon>
        <taxon>Burkholderiales</taxon>
        <taxon>Sphaerotilaceae</taxon>
        <taxon>Inhella</taxon>
    </lineage>
</organism>
<evidence type="ECO:0000313" key="2">
    <source>
        <dbReference type="Proteomes" id="UP000288587"/>
    </source>
</evidence>
<sequence>MRPPMDKQLLDFFSDPTLVDLLEQVKSSNDILTLLTPRENQHSDLLAWCLNAREGHGQGDGLLKDFLLAVFKQSTQVEPGDKLYGRGLTRDFVRAWKPARIVTSSFAGAICLREYSLPKSGDGVGGRLDLLVVDPDNRILVVIENKAGARFRPGQLEGYLEAVQKSLLSRAAFKDFHVAFVAMDRNWDTSEEDEGDSNGDDLDGRWAKLDYSWLRAGAQRAEVAVRRGNQAAALLLSYCRAQTGFESEEESQISRKAQDLAVRYPGVVNEIKRVARELNRPEVWTPGLLSPENTDGQLLRLYLQHEEALNRLIELPPLHLLHAKLAEQFPALERKGEYELGRVKSAYCLPLEFDIPLADDFWPLFVRVRHLNVDATVGAKFRVRYEWHPSRVPDIRKAEICALVAKAFPAAANSEGRGRVLVLMDEMVEGVDAAVRCLKGLLERTEAGFRS</sequence>
<evidence type="ECO:0008006" key="3">
    <source>
        <dbReference type="Google" id="ProtNLM"/>
    </source>
</evidence>
<dbReference type="InterPro" id="IPR029470">
    <property type="entry name" value="PDDEXK_4"/>
</dbReference>
<proteinExistence type="predicted"/>
<accession>A0A3S2WL69</accession>
<dbReference type="AlphaFoldDB" id="A0A3S2WL69"/>
<keyword evidence="2" id="KW-1185">Reference proteome</keyword>
<dbReference type="Pfam" id="PF14281">
    <property type="entry name" value="PDDEXK_4"/>
    <property type="match status" value="1"/>
</dbReference>
<name>A0A3S2WL69_9BURK</name>
<evidence type="ECO:0000313" key="1">
    <source>
        <dbReference type="EMBL" id="RVT82463.1"/>
    </source>
</evidence>
<dbReference type="OrthoDB" id="1453311at2"/>
<dbReference type="EMBL" id="SACM01000006">
    <property type="protein sequence ID" value="RVT82463.1"/>
    <property type="molecule type" value="Genomic_DNA"/>
</dbReference>
<gene>
    <name evidence="1" type="ORF">EOD73_17165</name>
</gene>